<evidence type="ECO:0000313" key="3">
    <source>
        <dbReference type="Proteomes" id="UP001552594"/>
    </source>
</evidence>
<keyword evidence="3" id="KW-1185">Reference proteome</keyword>
<keyword evidence="1" id="KW-1133">Transmembrane helix</keyword>
<reference evidence="2 3" key="1">
    <citation type="submission" date="2024-06" db="EMBL/GenBank/DDBJ databases">
        <title>The Natural Products Discovery Center: Release of the First 8490 Sequenced Strains for Exploring Actinobacteria Biosynthetic Diversity.</title>
        <authorList>
            <person name="Kalkreuter E."/>
            <person name="Kautsar S.A."/>
            <person name="Yang D."/>
            <person name="Bader C.D."/>
            <person name="Teijaro C.N."/>
            <person name="Fluegel L."/>
            <person name="Davis C.M."/>
            <person name="Simpson J.R."/>
            <person name="Lauterbach L."/>
            <person name="Steele A.D."/>
            <person name="Gui C."/>
            <person name="Meng S."/>
            <person name="Li G."/>
            <person name="Viehrig K."/>
            <person name="Ye F."/>
            <person name="Su P."/>
            <person name="Kiefer A.F."/>
            <person name="Nichols A."/>
            <person name="Cepeda A.J."/>
            <person name="Yan W."/>
            <person name="Fan B."/>
            <person name="Jiang Y."/>
            <person name="Adhikari A."/>
            <person name="Zheng C.-J."/>
            <person name="Schuster L."/>
            <person name="Cowan T.M."/>
            <person name="Smanski M.J."/>
            <person name="Chevrette M.G."/>
            <person name="De Carvalho L.P.S."/>
            <person name="Shen B."/>
        </authorList>
    </citation>
    <scope>NUCLEOTIDE SEQUENCE [LARGE SCALE GENOMIC DNA]</scope>
    <source>
        <strain evidence="2 3">NPDC052347</strain>
    </source>
</reference>
<evidence type="ECO:0000313" key="2">
    <source>
        <dbReference type="EMBL" id="MEV5506657.1"/>
    </source>
</evidence>
<dbReference type="InterPro" id="IPR045428">
    <property type="entry name" value="EACC1"/>
</dbReference>
<gene>
    <name evidence="2" type="ORF">AB0L16_09290</name>
</gene>
<protein>
    <submittedName>
        <fullName evidence="2">Uncharacterized protein</fullName>
    </submittedName>
</protein>
<dbReference type="EMBL" id="JBFAUK010000005">
    <property type="protein sequence ID" value="MEV5506657.1"/>
    <property type="molecule type" value="Genomic_DNA"/>
</dbReference>
<keyword evidence="1" id="KW-0812">Transmembrane</keyword>
<dbReference type="RefSeq" id="WP_206608404.1">
    <property type="nucleotide sequence ID" value="NZ_JBFAUK010000005.1"/>
</dbReference>
<comment type="caution">
    <text evidence="2">The sequence shown here is derived from an EMBL/GenBank/DDBJ whole genome shotgun (WGS) entry which is preliminary data.</text>
</comment>
<organism evidence="2 3">
    <name type="scientific">Streptomyces orinoci</name>
    <name type="common">Streptoverticillium orinoci</name>
    <dbReference type="NCBI Taxonomy" id="67339"/>
    <lineage>
        <taxon>Bacteria</taxon>
        <taxon>Bacillati</taxon>
        <taxon>Actinomycetota</taxon>
        <taxon>Actinomycetes</taxon>
        <taxon>Kitasatosporales</taxon>
        <taxon>Streptomycetaceae</taxon>
        <taxon>Streptomyces</taxon>
    </lineage>
</organism>
<dbReference type="Pfam" id="PF19953">
    <property type="entry name" value="EACC1"/>
    <property type="match status" value="1"/>
</dbReference>
<sequence length="150" mass="15978">MVVSVVPIPVVWHRSWEMSVMDVAIEVRGQRSGDELRSLCEWLVADERLRGRVRLDIAPPVPGTLGSALETLSVAVGPGGVATALASVLITWIRRRTGSVSLKVSKPDGSTYELNAAPVRGLTATEVRELAGELAQRLAPEPEGTQADGS</sequence>
<proteinExistence type="predicted"/>
<dbReference type="Proteomes" id="UP001552594">
    <property type="component" value="Unassembled WGS sequence"/>
</dbReference>
<evidence type="ECO:0000256" key="1">
    <source>
        <dbReference type="SAM" id="Phobius"/>
    </source>
</evidence>
<keyword evidence="1" id="KW-0472">Membrane</keyword>
<accession>A0ABV3JUV6</accession>
<name>A0ABV3JUV6_STRON</name>
<feature type="transmembrane region" description="Helical" evidence="1">
    <location>
        <begin position="72"/>
        <end position="93"/>
    </location>
</feature>